<keyword evidence="3" id="KW-0805">Transcription regulation</keyword>
<feature type="domain" description="Myb-like" evidence="8">
    <location>
        <begin position="9"/>
        <end position="61"/>
    </location>
</feature>
<dbReference type="Pfam" id="PF00249">
    <property type="entry name" value="Myb_DNA-binding"/>
    <property type="match status" value="2"/>
</dbReference>
<dbReference type="InterPro" id="IPR001005">
    <property type="entry name" value="SANT/Myb"/>
</dbReference>
<dbReference type="Gene3D" id="1.10.10.60">
    <property type="entry name" value="Homeodomain-like"/>
    <property type="match status" value="2"/>
</dbReference>
<dbReference type="CDD" id="cd00167">
    <property type="entry name" value="SANT"/>
    <property type="match status" value="2"/>
</dbReference>
<dbReference type="PaxDb" id="2711-XP_006490087.1"/>
<evidence type="ECO:0000256" key="7">
    <source>
        <dbReference type="SAM" id="MobiDB-lite"/>
    </source>
</evidence>
<feature type="region of interest" description="Disordered" evidence="7">
    <location>
        <begin position="158"/>
        <end position="191"/>
    </location>
</feature>
<dbReference type="Proteomes" id="UP000027120">
    <property type="component" value="Unassembled WGS sequence"/>
</dbReference>
<evidence type="ECO:0000256" key="3">
    <source>
        <dbReference type="ARBA" id="ARBA00023015"/>
    </source>
</evidence>
<dbReference type="EMBL" id="KK784903">
    <property type="protein sequence ID" value="KDO65428.1"/>
    <property type="molecule type" value="Genomic_DNA"/>
</dbReference>
<dbReference type="InterPro" id="IPR009057">
    <property type="entry name" value="Homeodomain-like_sf"/>
</dbReference>
<dbReference type="PROSITE" id="PS51294">
    <property type="entry name" value="HTH_MYB"/>
    <property type="match status" value="2"/>
</dbReference>
<evidence type="ECO:0000256" key="1">
    <source>
        <dbReference type="ARBA" id="ARBA00004123"/>
    </source>
</evidence>
<keyword evidence="6" id="KW-0539">Nucleus</keyword>
<proteinExistence type="predicted"/>
<dbReference type="InterPro" id="IPR017930">
    <property type="entry name" value="Myb_dom"/>
</dbReference>
<dbReference type="SUPFAM" id="SSF46689">
    <property type="entry name" value="Homeodomain-like"/>
    <property type="match status" value="1"/>
</dbReference>
<dbReference type="PROSITE" id="PS50090">
    <property type="entry name" value="MYB_LIKE"/>
    <property type="match status" value="2"/>
</dbReference>
<dbReference type="eggNOG" id="KOG0048">
    <property type="taxonomic scope" value="Eukaryota"/>
</dbReference>
<organism evidence="10 11">
    <name type="scientific">Citrus sinensis</name>
    <name type="common">Sweet orange</name>
    <name type="synonym">Citrus aurantium var. sinensis</name>
    <dbReference type="NCBI Taxonomy" id="2711"/>
    <lineage>
        <taxon>Eukaryota</taxon>
        <taxon>Viridiplantae</taxon>
        <taxon>Streptophyta</taxon>
        <taxon>Embryophyta</taxon>
        <taxon>Tracheophyta</taxon>
        <taxon>Spermatophyta</taxon>
        <taxon>Magnoliopsida</taxon>
        <taxon>eudicotyledons</taxon>
        <taxon>Gunneridae</taxon>
        <taxon>Pentapetalae</taxon>
        <taxon>rosids</taxon>
        <taxon>malvids</taxon>
        <taxon>Sapindales</taxon>
        <taxon>Rutaceae</taxon>
        <taxon>Aurantioideae</taxon>
        <taxon>Citrus</taxon>
    </lineage>
</organism>
<evidence type="ECO:0000313" key="11">
    <source>
        <dbReference type="Proteomes" id="UP000027120"/>
    </source>
</evidence>
<feature type="domain" description="HTH myb-type" evidence="9">
    <location>
        <begin position="62"/>
        <end position="116"/>
    </location>
</feature>
<evidence type="ECO:0000256" key="4">
    <source>
        <dbReference type="ARBA" id="ARBA00023125"/>
    </source>
</evidence>
<keyword evidence="2" id="KW-0677">Repeat</keyword>
<evidence type="ECO:0000313" key="10">
    <source>
        <dbReference type="EMBL" id="KDO65428.1"/>
    </source>
</evidence>
<name>A0A067FDK1_CITSI</name>
<reference evidence="10 11" key="1">
    <citation type="submission" date="2014-04" db="EMBL/GenBank/DDBJ databases">
        <authorList>
            <consortium name="International Citrus Genome Consortium"/>
            <person name="Gmitter F."/>
            <person name="Chen C."/>
            <person name="Farmerie W."/>
            <person name="Harkins T."/>
            <person name="Desany B."/>
            <person name="Mohiuddin M."/>
            <person name="Kodira C."/>
            <person name="Borodovsky M."/>
            <person name="Lomsadze A."/>
            <person name="Burns P."/>
            <person name="Jenkins J."/>
            <person name="Prochnik S."/>
            <person name="Shu S."/>
            <person name="Chapman J."/>
            <person name="Pitluck S."/>
            <person name="Schmutz J."/>
            <person name="Rokhsar D."/>
        </authorList>
    </citation>
    <scope>NUCLEOTIDE SEQUENCE</scope>
</reference>
<dbReference type="PANTHER" id="PTHR47994:SF5">
    <property type="entry name" value="F14D16.11-RELATED"/>
    <property type="match status" value="1"/>
</dbReference>
<dbReference type="PANTHER" id="PTHR47994">
    <property type="entry name" value="F14D16.11-RELATED"/>
    <property type="match status" value="1"/>
</dbReference>
<gene>
    <name evidence="10" type="ORF">CISIN_1g024849mg</name>
</gene>
<dbReference type="AlphaFoldDB" id="A0A067FDK1"/>
<evidence type="ECO:0000259" key="8">
    <source>
        <dbReference type="PROSITE" id="PS50090"/>
    </source>
</evidence>
<evidence type="ECO:0000256" key="5">
    <source>
        <dbReference type="ARBA" id="ARBA00023163"/>
    </source>
</evidence>
<evidence type="ECO:0000256" key="6">
    <source>
        <dbReference type="ARBA" id="ARBA00023242"/>
    </source>
</evidence>
<sequence length="261" mass="29641">MGRQPCCDKLGVKKGPWTADEDKKLVTFILTHGHCCWRAVPKLAGLRRCGKSCRLRWTNYLRPDLKRGLLNEAEEQLVIDLHARLGNRWSKIAARLPGRTDNEIKNHWNTHIKKKLIKMGIDPVTHEPLQQQANITEDQAPINSHDDHQQAASNFDIANVGEQQEKPRICSEKNYSTDHESKNRPTTSDDDLMSYMWSSDTFDLADTFTSWNFPTASSSEGNPSSPWLMDYHQGFGDDGELGFGRFSEGDINTVLDMADKL</sequence>
<keyword evidence="4" id="KW-0238">DNA-binding</keyword>
<dbReference type="InterPro" id="IPR015495">
    <property type="entry name" value="Myb_TF_plants"/>
</dbReference>
<feature type="domain" description="HTH myb-type" evidence="9">
    <location>
        <begin position="9"/>
        <end position="61"/>
    </location>
</feature>
<dbReference type="KEGG" id="cit:102621734"/>
<dbReference type="GO" id="GO:0030154">
    <property type="term" value="P:cell differentiation"/>
    <property type="evidence" value="ECO:0000318"/>
    <property type="project" value="GO_Central"/>
</dbReference>
<feature type="domain" description="Myb-like" evidence="8">
    <location>
        <begin position="62"/>
        <end position="112"/>
    </location>
</feature>
<dbReference type="FunFam" id="1.10.10.60:FF:000303">
    <property type="entry name" value="MYB transcription factor"/>
    <property type="match status" value="1"/>
</dbReference>
<dbReference type="SMART" id="SM00717">
    <property type="entry name" value="SANT"/>
    <property type="match status" value="2"/>
</dbReference>
<dbReference type="GO" id="GO:0000976">
    <property type="term" value="F:transcription cis-regulatory region binding"/>
    <property type="evidence" value="ECO:0000318"/>
    <property type="project" value="GO_Central"/>
</dbReference>
<accession>A0A067FDK1</accession>
<protein>
    <submittedName>
        <fullName evidence="10">Uncharacterized protein</fullName>
    </submittedName>
</protein>
<evidence type="ECO:0000259" key="9">
    <source>
        <dbReference type="PROSITE" id="PS51294"/>
    </source>
</evidence>
<dbReference type="GO" id="GO:0005634">
    <property type="term" value="C:nucleus"/>
    <property type="evidence" value="ECO:0000318"/>
    <property type="project" value="GO_Central"/>
</dbReference>
<dbReference type="SMR" id="A0A067FDK1"/>
<dbReference type="GO" id="GO:0046394">
    <property type="term" value="P:carboxylic acid biosynthetic process"/>
    <property type="evidence" value="ECO:0007669"/>
    <property type="project" value="UniProtKB-ARBA"/>
</dbReference>
<dbReference type="GO" id="GO:0006355">
    <property type="term" value="P:regulation of DNA-templated transcription"/>
    <property type="evidence" value="ECO:0000318"/>
    <property type="project" value="GO_Central"/>
</dbReference>
<dbReference type="FunFam" id="1.10.10.60:FF:000069">
    <property type="entry name" value="MYB transcription factor"/>
    <property type="match status" value="1"/>
</dbReference>
<evidence type="ECO:0000256" key="2">
    <source>
        <dbReference type="ARBA" id="ARBA00022737"/>
    </source>
</evidence>
<keyword evidence="5" id="KW-0804">Transcription</keyword>
<feature type="compositionally biased region" description="Basic and acidic residues" evidence="7">
    <location>
        <begin position="163"/>
        <end position="183"/>
    </location>
</feature>
<keyword evidence="11" id="KW-1185">Reference proteome</keyword>
<comment type="subcellular location">
    <subcellularLocation>
        <location evidence="1">Nucleus</location>
    </subcellularLocation>
</comment>